<dbReference type="AlphaFoldDB" id="A0ABD0LPG9"/>
<protein>
    <submittedName>
        <fullName evidence="1">Uncharacterized protein</fullName>
    </submittedName>
</protein>
<evidence type="ECO:0000313" key="1">
    <source>
        <dbReference type="EMBL" id="KAK7501061.1"/>
    </source>
</evidence>
<keyword evidence="2" id="KW-1185">Reference proteome</keyword>
<comment type="caution">
    <text evidence="1">The sequence shown here is derived from an EMBL/GenBank/DDBJ whole genome shotgun (WGS) entry which is preliminary data.</text>
</comment>
<name>A0ABD0LPG9_9CAEN</name>
<reference evidence="1 2" key="1">
    <citation type="journal article" date="2023" name="Sci. Data">
        <title>Genome assembly of the Korean intertidal mud-creeper Batillaria attramentaria.</title>
        <authorList>
            <person name="Patra A.K."/>
            <person name="Ho P.T."/>
            <person name="Jun S."/>
            <person name="Lee S.J."/>
            <person name="Kim Y."/>
            <person name="Won Y.J."/>
        </authorList>
    </citation>
    <scope>NUCLEOTIDE SEQUENCE [LARGE SCALE GENOMIC DNA]</scope>
    <source>
        <strain evidence="1">Wonlab-2016</strain>
    </source>
</reference>
<proteinExistence type="predicted"/>
<evidence type="ECO:0000313" key="2">
    <source>
        <dbReference type="Proteomes" id="UP001519460"/>
    </source>
</evidence>
<organism evidence="1 2">
    <name type="scientific">Batillaria attramentaria</name>
    <dbReference type="NCBI Taxonomy" id="370345"/>
    <lineage>
        <taxon>Eukaryota</taxon>
        <taxon>Metazoa</taxon>
        <taxon>Spiralia</taxon>
        <taxon>Lophotrochozoa</taxon>
        <taxon>Mollusca</taxon>
        <taxon>Gastropoda</taxon>
        <taxon>Caenogastropoda</taxon>
        <taxon>Sorbeoconcha</taxon>
        <taxon>Cerithioidea</taxon>
        <taxon>Batillariidae</taxon>
        <taxon>Batillaria</taxon>
    </lineage>
</organism>
<dbReference type="EMBL" id="JACVVK020000033">
    <property type="protein sequence ID" value="KAK7501061.1"/>
    <property type="molecule type" value="Genomic_DNA"/>
</dbReference>
<gene>
    <name evidence="1" type="ORF">BaRGS_00007546</name>
</gene>
<dbReference type="Proteomes" id="UP001519460">
    <property type="component" value="Unassembled WGS sequence"/>
</dbReference>
<accession>A0ABD0LPG9</accession>
<sequence length="95" mass="10637">MKNACTHAVFASKHLHVEIECCLPSLSSYWLSMTYSGQLVPFQSLKRPGRSQNLWRYSIFHMLTEGVGSLSIHPVGKIAIDLPGSTLAAEFQYPR</sequence>